<reference evidence="2" key="1">
    <citation type="submission" date="2020-06" db="EMBL/GenBank/DDBJ databases">
        <title>WGS assembly of Ceratodon purpureus strain R40.</title>
        <authorList>
            <person name="Carey S.B."/>
            <person name="Jenkins J."/>
            <person name="Shu S."/>
            <person name="Lovell J.T."/>
            <person name="Sreedasyam A."/>
            <person name="Maumus F."/>
            <person name="Tiley G.P."/>
            <person name="Fernandez-Pozo N."/>
            <person name="Barry K."/>
            <person name="Chen C."/>
            <person name="Wang M."/>
            <person name="Lipzen A."/>
            <person name="Daum C."/>
            <person name="Saski C.A."/>
            <person name="Payton A.C."/>
            <person name="Mcbreen J.C."/>
            <person name="Conrad R.E."/>
            <person name="Kollar L.M."/>
            <person name="Olsson S."/>
            <person name="Huttunen S."/>
            <person name="Landis J.B."/>
            <person name="Wickett N.J."/>
            <person name="Johnson M.G."/>
            <person name="Rensing S.A."/>
            <person name="Grimwood J."/>
            <person name="Schmutz J."/>
            <person name="Mcdaniel S.F."/>
        </authorList>
    </citation>
    <scope>NUCLEOTIDE SEQUENCE</scope>
    <source>
        <strain evidence="2">R40</strain>
    </source>
</reference>
<dbReference type="Proteomes" id="UP000822688">
    <property type="component" value="Chromosome 12"/>
</dbReference>
<gene>
    <name evidence="2" type="ORF">KC19_12G056100</name>
</gene>
<name>A0A8T0G545_CERPU</name>
<evidence type="ECO:0000256" key="1">
    <source>
        <dbReference type="SAM" id="SignalP"/>
    </source>
</evidence>
<comment type="caution">
    <text evidence="2">The sequence shown here is derived from an EMBL/GenBank/DDBJ whole genome shotgun (WGS) entry which is preliminary data.</text>
</comment>
<organism evidence="2 3">
    <name type="scientific">Ceratodon purpureus</name>
    <name type="common">Fire moss</name>
    <name type="synonym">Dicranum purpureum</name>
    <dbReference type="NCBI Taxonomy" id="3225"/>
    <lineage>
        <taxon>Eukaryota</taxon>
        <taxon>Viridiplantae</taxon>
        <taxon>Streptophyta</taxon>
        <taxon>Embryophyta</taxon>
        <taxon>Bryophyta</taxon>
        <taxon>Bryophytina</taxon>
        <taxon>Bryopsida</taxon>
        <taxon>Dicranidae</taxon>
        <taxon>Pseudoditrichales</taxon>
        <taxon>Ditrichaceae</taxon>
        <taxon>Ceratodon</taxon>
    </lineage>
</organism>
<dbReference type="EMBL" id="CM026433">
    <property type="protein sequence ID" value="KAG0554011.1"/>
    <property type="molecule type" value="Genomic_DNA"/>
</dbReference>
<sequence>MLVMNGFLWLLWCTMWVLLFLVRACSGGGSSVAPGFVRVCG</sequence>
<evidence type="ECO:0000313" key="3">
    <source>
        <dbReference type="Proteomes" id="UP000822688"/>
    </source>
</evidence>
<proteinExistence type="predicted"/>
<evidence type="ECO:0000313" key="2">
    <source>
        <dbReference type="EMBL" id="KAG0554011.1"/>
    </source>
</evidence>
<feature type="signal peptide" evidence="1">
    <location>
        <begin position="1"/>
        <end position="27"/>
    </location>
</feature>
<protein>
    <submittedName>
        <fullName evidence="2">Uncharacterized protein</fullName>
    </submittedName>
</protein>
<feature type="chain" id="PRO_5035731864" evidence="1">
    <location>
        <begin position="28"/>
        <end position="41"/>
    </location>
</feature>
<dbReference type="AlphaFoldDB" id="A0A8T0G545"/>
<keyword evidence="3" id="KW-1185">Reference proteome</keyword>
<accession>A0A8T0G545</accession>
<keyword evidence="1" id="KW-0732">Signal</keyword>